<feature type="domain" description="Peptidase S8/S53" evidence="7">
    <location>
        <begin position="664"/>
        <end position="886"/>
    </location>
</feature>
<feature type="compositionally biased region" description="Polar residues" evidence="6">
    <location>
        <begin position="582"/>
        <end position="598"/>
    </location>
</feature>
<dbReference type="PANTHER" id="PTHR43806">
    <property type="entry name" value="PEPTIDASE S8"/>
    <property type="match status" value="1"/>
</dbReference>
<evidence type="ECO:0000256" key="1">
    <source>
        <dbReference type="ARBA" id="ARBA00011073"/>
    </source>
</evidence>
<feature type="active site" description="Charge relay system" evidence="5">
    <location>
        <position position="707"/>
    </location>
</feature>
<feature type="compositionally biased region" description="Basic and acidic residues" evidence="6">
    <location>
        <begin position="622"/>
        <end position="633"/>
    </location>
</feature>
<dbReference type="InterPro" id="IPR036852">
    <property type="entry name" value="Peptidase_S8/S53_dom_sf"/>
</dbReference>
<dbReference type="OrthoDB" id="206201at2759"/>
<evidence type="ECO:0000256" key="3">
    <source>
        <dbReference type="ARBA" id="ARBA00022801"/>
    </source>
</evidence>
<feature type="active site" description="Charge relay system" evidence="5">
    <location>
        <position position="670"/>
    </location>
</feature>
<feature type="active site" description="Charge relay system" evidence="5">
    <location>
        <position position="869"/>
    </location>
</feature>
<dbReference type="PROSITE" id="PS51892">
    <property type="entry name" value="SUBTILASE"/>
    <property type="match status" value="1"/>
</dbReference>
<dbReference type="AlphaFoldDB" id="A0A3M2SE58"/>
<keyword evidence="4 5" id="KW-0720">Serine protease</keyword>
<evidence type="ECO:0000256" key="5">
    <source>
        <dbReference type="PROSITE-ProRule" id="PRU01240"/>
    </source>
</evidence>
<dbReference type="GO" id="GO:0004252">
    <property type="term" value="F:serine-type endopeptidase activity"/>
    <property type="evidence" value="ECO:0007669"/>
    <property type="project" value="UniProtKB-UniRule"/>
</dbReference>
<gene>
    <name evidence="9" type="ORF">CDV36_004482</name>
</gene>
<dbReference type="Pfam" id="PF24476">
    <property type="entry name" value="DUF7580"/>
    <property type="match status" value="1"/>
</dbReference>
<evidence type="ECO:0000313" key="9">
    <source>
        <dbReference type="EMBL" id="RMJ15841.1"/>
    </source>
</evidence>
<name>A0A3M2SE58_9HYPO</name>
<accession>A0A3M2SE58</accession>
<dbReference type="PANTHER" id="PTHR43806:SF11">
    <property type="entry name" value="CEREVISIN-RELATED"/>
    <property type="match status" value="1"/>
</dbReference>
<keyword evidence="10" id="KW-1185">Reference proteome</keyword>
<reference evidence="9 10" key="1">
    <citation type="submission" date="2017-06" db="EMBL/GenBank/DDBJ databases">
        <title>Comparative genomic analysis of Ambrosia Fusariam Clade fungi.</title>
        <authorList>
            <person name="Stajich J.E."/>
            <person name="Carrillo J."/>
            <person name="Kijimoto T."/>
            <person name="Eskalen A."/>
            <person name="O'Donnell K."/>
            <person name="Kasson M."/>
        </authorList>
    </citation>
    <scope>NUCLEOTIDE SEQUENCE [LARGE SCALE GENOMIC DNA]</scope>
    <source>
        <strain evidence="9">UCR3666</strain>
    </source>
</reference>
<dbReference type="Gene3D" id="3.40.50.200">
    <property type="entry name" value="Peptidase S8/S53 domain"/>
    <property type="match status" value="1"/>
</dbReference>
<protein>
    <submittedName>
        <fullName evidence="9">Uncharacterized protein</fullName>
    </submittedName>
</protein>
<evidence type="ECO:0000313" key="10">
    <source>
        <dbReference type="Proteomes" id="UP000277212"/>
    </source>
</evidence>
<feature type="region of interest" description="Disordered" evidence="6">
    <location>
        <begin position="548"/>
        <end position="568"/>
    </location>
</feature>
<dbReference type="InterPro" id="IPR015500">
    <property type="entry name" value="Peptidase_S8_subtilisin-rel"/>
</dbReference>
<dbReference type="Pfam" id="PF00082">
    <property type="entry name" value="Peptidase_S8"/>
    <property type="match status" value="1"/>
</dbReference>
<sequence length="949" mass="106474">MSATRPEHEFSRKCDSEKLIFRWKKRGNNAALIEMDLDTILRANHSVTDLTSEAFENMDNAALDLLRSLNIMANLQLITNERPSTNPDATPNPAEPTDSRLADLQAGFDEFARLGADFRRLHRLMSFLASPSALDDQREFRLATGTHPLFVLPPEDTGDLAISHLRTWNEIIGTLAGRPQTVSDCSFVPLEAMVESTGQETWNERRGERVTSVIEAIFNEFRRLDCVKKTTHEIRLHVSSDLYTGRQVYQHNLDMFISCCPASTLIWQNSQCGSFPNSDAVKKRICDSISQAMHSRRKLHILVDSEGLFDVTESLPIVHLPCDSFDGTSFGKLLEQDIFGPIDTQAYLNKTAASKVDSATKAQVALGLSRCLMDFFDKGLELASYSWVAENVHFRESSICSKEGKERLLYVSLRPNLYQDPRSDMDRMFHGGNPVALSFAKLLLEILDGKTIDIQIKPDDDENIPIWSDLEDIVEELLHNRGAEPFASEYLKVVGSCLNLWATLRNLDNRTDPLTTSRFVRKTIYEKMVHKLELLASSEQAKHRRLGAIARDGQGKRKHPSSLFGESPSKRLTLLPLYQDTPSVPSCSNAQSPNATVSDSDEETTVEEGFSEEDSGEASLYDEQKEADQSDRKTAKRFLRDLNQGFGWYIKPLKDRAPNEMEPIKVAILDSGVNLNDPAIKHRRHQIEDTRNWTSDQPYECDDACGHGTHVTWLILKAAPAVKVYVAKVFEKKKGDSNVFGQIAQVSLKAIEWATKMWKVDIISLSLGMDVQDETVRKALDEILYPPRDTPEVVVIAAASNSGGNEDVAFPACYKDIVCIHSTDGLGNPSKKNPTPYKGKDLAVLGMSIESGSKDKDEDKAKAYISGTSFAAAIGAGIAANILEFARRDPEMRDRERWLLFSSWGMSRVLRSMSSKRGGYRYVRPWKLFDGRPEKEIWSEIRGALKEHA</sequence>
<dbReference type="CDD" id="cd00306">
    <property type="entry name" value="Peptidases_S8_S53"/>
    <property type="match status" value="1"/>
</dbReference>
<dbReference type="SUPFAM" id="SSF52743">
    <property type="entry name" value="Subtilisin-like"/>
    <property type="match status" value="1"/>
</dbReference>
<proteinExistence type="inferred from homology"/>
<dbReference type="GO" id="GO:0006508">
    <property type="term" value="P:proteolysis"/>
    <property type="evidence" value="ECO:0007669"/>
    <property type="project" value="UniProtKB-KW"/>
</dbReference>
<dbReference type="InterPro" id="IPR000209">
    <property type="entry name" value="Peptidase_S8/S53_dom"/>
</dbReference>
<evidence type="ECO:0000256" key="4">
    <source>
        <dbReference type="ARBA" id="ARBA00022825"/>
    </source>
</evidence>
<feature type="region of interest" description="Disordered" evidence="6">
    <location>
        <begin position="582"/>
        <end position="633"/>
    </location>
</feature>
<dbReference type="PRINTS" id="PR00723">
    <property type="entry name" value="SUBTILISIN"/>
</dbReference>
<evidence type="ECO:0000259" key="7">
    <source>
        <dbReference type="Pfam" id="PF00082"/>
    </source>
</evidence>
<dbReference type="EMBL" id="NKUJ01000057">
    <property type="protein sequence ID" value="RMJ15841.1"/>
    <property type="molecule type" value="Genomic_DNA"/>
</dbReference>
<dbReference type="Proteomes" id="UP000277212">
    <property type="component" value="Unassembled WGS sequence"/>
</dbReference>
<evidence type="ECO:0000259" key="8">
    <source>
        <dbReference type="Pfam" id="PF24476"/>
    </source>
</evidence>
<organism evidence="9 10">
    <name type="scientific">Fusarium kuroshium</name>
    <dbReference type="NCBI Taxonomy" id="2010991"/>
    <lineage>
        <taxon>Eukaryota</taxon>
        <taxon>Fungi</taxon>
        <taxon>Dikarya</taxon>
        <taxon>Ascomycota</taxon>
        <taxon>Pezizomycotina</taxon>
        <taxon>Sordariomycetes</taxon>
        <taxon>Hypocreomycetidae</taxon>
        <taxon>Hypocreales</taxon>
        <taxon>Nectriaceae</taxon>
        <taxon>Fusarium</taxon>
        <taxon>Fusarium solani species complex</taxon>
    </lineage>
</organism>
<dbReference type="InterPro" id="IPR056002">
    <property type="entry name" value="DUF7580"/>
</dbReference>
<evidence type="ECO:0000256" key="6">
    <source>
        <dbReference type="SAM" id="MobiDB-lite"/>
    </source>
</evidence>
<keyword evidence="3 5" id="KW-0378">Hydrolase</keyword>
<feature type="domain" description="DUF7580" evidence="8">
    <location>
        <begin position="202"/>
        <end position="537"/>
    </location>
</feature>
<keyword evidence="2 5" id="KW-0645">Protease</keyword>
<dbReference type="InterPro" id="IPR050131">
    <property type="entry name" value="Peptidase_S8_subtilisin-like"/>
</dbReference>
<comment type="caution">
    <text evidence="9">The sequence shown here is derived from an EMBL/GenBank/DDBJ whole genome shotgun (WGS) entry which is preliminary data.</text>
</comment>
<feature type="compositionally biased region" description="Acidic residues" evidence="6">
    <location>
        <begin position="599"/>
        <end position="616"/>
    </location>
</feature>
<comment type="similarity">
    <text evidence="1 5">Belongs to the peptidase S8 family.</text>
</comment>
<evidence type="ECO:0000256" key="2">
    <source>
        <dbReference type="ARBA" id="ARBA00022670"/>
    </source>
</evidence>